<evidence type="ECO:0000313" key="3">
    <source>
        <dbReference type="Proteomes" id="UP000027135"/>
    </source>
</evidence>
<sequence>VLNIIVLILYRVGYDGRFLGVGGTWNLNEEKNPDAEIVASGVIVGFFIYTLVFLISFCFGTTEQKKSLVEIIMNVVGCFMWIAVGGTALHYWHGYQSEHKFTTFNSEREVGLAVGSLCVLTGATYLLDTVLSFLHFSKDK</sequence>
<dbReference type="AlphaFoldDB" id="A0A067QYM7"/>
<keyword evidence="1" id="KW-0472">Membrane</keyword>
<evidence type="ECO:0000313" key="2">
    <source>
        <dbReference type="EMBL" id="KDR10074.1"/>
    </source>
</evidence>
<dbReference type="OMA" id="TWNLNED"/>
<feature type="transmembrane region" description="Helical" evidence="1">
    <location>
        <begin position="71"/>
        <end position="92"/>
    </location>
</feature>
<protein>
    <recommendedName>
        <fullName evidence="4">Protein snakeskin</fullName>
    </recommendedName>
</protein>
<dbReference type="PANTHER" id="PTHR36692:SF3">
    <property type="entry name" value="PROTEIN SNAKESKIN"/>
    <property type="match status" value="1"/>
</dbReference>
<accession>A0A067QYM7</accession>
<gene>
    <name evidence="2" type="ORF">L798_15311</name>
</gene>
<dbReference type="FunCoup" id="A0A067QYM7">
    <property type="interactions" value="3"/>
</dbReference>
<organism evidence="2 3">
    <name type="scientific">Zootermopsis nevadensis</name>
    <name type="common">Dampwood termite</name>
    <dbReference type="NCBI Taxonomy" id="136037"/>
    <lineage>
        <taxon>Eukaryota</taxon>
        <taxon>Metazoa</taxon>
        <taxon>Ecdysozoa</taxon>
        <taxon>Arthropoda</taxon>
        <taxon>Hexapoda</taxon>
        <taxon>Insecta</taxon>
        <taxon>Pterygota</taxon>
        <taxon>Neoptera</taxon>
        <taxon>Polyneoptera</taxon>
        <taxon>Dictyoptera</taxon>
        <taxon>Blattodea</taxon>
        <taxon>Blattoidea</taxon>
        <taxon>Termitoidae</taxon>
        <taxon>Termopsidae</taxon>
        <taxon>Zootermopsis</taxon>
    </lineage>
</organism>
<dbReference type="Proteomes" id="UP000027135">
    <property type="component" value="Unassembled WGS sequence"/>
</dbReference>
<feature type="transmembrane region" description="Helical" evidence="1">
    <location>
        <begin position="112"/>
        <end position="134"/>
    </location>
</feature>
<proteinExistence type="predicted"/>
<dbReference type="EMBL" id="KK853186">
    <property type="protein sequence ID" value="KDR10074.1"/>
    <property type="molecule type" value="Genomic_DNA"/>
</dbReference>
<keyword evidence="1" id="KW-0812">Transmembrane</keyword>
<reference evidence="2 3" key="1">
    <citation type="journal article" date="2014" name="Nat. Commun.">
        <title>Molecular traces of alternative social organization in a termite genome.</title>
        <authorList>
            <person name="Terrapon N."/>
            <person name="Li C."/>
            <person name="Robertson H.M."/>
            <person name="Ji L."/>
            <person name="Meng X."/>
            <person name="Booth W."/>
            <person name="Chen Z."/>
            <person name="Childers C.P."/>
            <person name="Glastad K.M."/>
            <person name="Gokhale K."/>
            <person name="Gowin J."/>
            <person name="Gronenberg W."/>
            <person name="Hermansen R.A."/>
            <person name="Hu H."/>
            <person name="Hunt B.G."/>
            <person name="Huylmans A.K."/>
            <person name="Khalil S.M."/>
            <person name="Mitchell R.D."/>
            <person name="Munoz-Torres M.C."/>
            <person name="Mustard J.A."/>
            <person name="Pan H."/>
            <person name="Reese J.T."/>
            <person name="Scharf M.E."/>
            <person name="Sun F."/>
            <person name="Vogel H."/>
            <person name="Xiao J."/>
            <person name="Yang W."/>
            <person name="Yang Z."/>
            <person name="Yang Z."/>
            <person name="Zhou J."/>
            <person name="Zhu J."/>
            <person name="Brent C.S."/>
            <person name="Elsik C.G."/>
            <person name="Goodisman M.A."/>
            <person name="Liberles D.A."/>
            <person name="Roe R.M."/>
            <person name="Vargo E.L."/>
            <person name="Vilcinskas A."/>
            <person name="Wang J."/>
            <person name="Bornberg-Bauer E."/>
            <person name="Korb J."/>
            <person name="Zhang G."/>
            <person name="Liebig J."/>
        </authorList>
    </citation>
    <scope>NUCLEOTIDE SEQUENCE [LARGE SCALE GENOMIC DNA]</scope>
    <source>
        <tissue evidence="2">Whole organism</tissue>
    </source>
</reference>
<dbReference type="GO" id="GO:0005886">
    <property type="term" value="C:plasma membrane"/>
    <property type="evidence" value="ECO:0007669"/>
    <property type="project" value="TreeGrafter"/>
</dbReference>
<keyword evidence="1" id="KW-1133">Transmembrane helix</keyword>
<dbReference type="PANTHER" id="PTHR36692">
    <property type="entry name" value="PROTEIN SNAKESKIN"/>
    <property type="match status" value="1"/>
</dbReference>
<dbReference type="InterPro" id="IPR038976">
    <property type="entry name" value="Ssk"/>
</dbReference>
<dbReference type="GO" id="GO:0019991">
    <property type="term" value="P:septate junction assembly"/>
    <property type="evidence" value="ECO:0007669"/>
    <property type="project" value="InterPro"/>
</dbReference>
<name>A0A067QYM7_ZOONE</name>
<feature type="non-terminal residue" evidence="2">
    <location>
        <position position="1"/>
    </location>
</feature>
<dbReference type="eggNOG" id="ENOG502RZZJ">
    <property type="taxonomic scope" value="Eukaryota"/>
</dbReference>
<evidence type="ECO:0008006" key="4">
    <source>
        <dbReference type="Google" id="ProtNLM"/>
    </source>
</evidence>
<dbReference type="InParanoid" id="A0A067QYM7"/>
<evidence type="ECO:0000256" key="1">
    <source>
        <dbReference type="SAM" id="Phobius"/>
    </source>
</evidence>
<keyword evidence="3" id="KW-1185">Reference proteome</keyword>
<feature type="transmembrane region" description="Helical" evidence="1">
    <location>
        <begin position="37"/>
        <end position="59"/>
    </location>
</feature>